<accession>A0AAD9KB18</accession>
<evidence type="ECO:0000313" key="2">
    <source>
        <dbReference type="Proteomes" id="UP001209878"/>
    </source>
</evidence>
<dbReference type="PANTHER" id="PTHR45892">
    <property type="entry name" value="AMINOACYLASE-1"/>
    <property type="match status" value="1"/>
</dbReference>
<dbReference type="PANTHER" id="PTHR45892:SF1">
    <property type="entry name" value="AMINOACYLASE-1"/>
    <property type="match status" value="1"/>
</dbReference>
<dbReference type="InterPro" id="IPR002933">
    <property type="entry name" value="Peptidase_M20"/>
</dbReference>
<dbReference type="Pfam" id="PF01546">
    <property type="entry name" value="Peptidase_M20"/>
    <property type="match status" value="1"/>
</dbReference>
<reference evidence="1" key="1">
    <citation type="journal article" date="2023" name="Mol. Biol. Evol.">
        <title>Third-Generation Sequencing Reveals the Adaptive Role of the Epigenome in Three Deep-Sea Polychaetes.</title>
        <authorList>
            <person name="Perez M."/>
            <person name="Aroh O."/>
            <person name="Sun Y."/>
            <person name="Lan Y."/>
            <person name="Juniper S.K."/>
            <person name="Young C.R."/>
            <person name="Angers B."/>
            <person name="Qian P.Y."/>
        </authorList>
    </citation>
    <scope>NUCLEOTIDE SEQUENCE</scope>
    <source>
        <strain evidence="1">R07B-5</strain>
    </source>
</reference>
<gene>
    <name evidence="1" type="ORF">NP493_1247g00000</name>
</gene>
<evidence type="ECO:0008006" key="3">
    <source>
        <dbReference type="Google" id="ProtNLM"/>
    </source>
</evidence>
<dbReference type="SUPFAM" id="SSF53187">
    <property type="entry name" value="Zn-dependent exopeptidases"/>
    <property type="match status" value="1"/>
</dbReference>
<proteinExistence type="predicted"/>
<dbReference type="Gene3D" id="1.10.150.900">
    <property type="match status" value="1"/>
</dbReference>
<name>A0AAD9KB18_RIDPI</name>
<dbReference type="AlphaFoldDB" id="A0AAD9KB18"/>
<protein>
    <recommendedName>
        <fullName evidence="3">Aminoacylase-1</fullName>
    </recommendedName>
</protein>
<evidence type="ECO:0000313" key="1">
    <source>
        <dbReference type="EMBL" id="KAK2168061.1"/>
    </source>
</evidence>
<sequence length="100" mass="11280">MFQKFMGTCLTPLDKDNVWWHAFSKCCEEIGVVLECEIFPAATDSRYLRTAGIPALGFSPMNNTPILLHDHNEYLNEDVYLRGIDIYCQVLPAIASVPSL</sequence>
<dbReference type="GO" id="GO:0004046">
    <property type="term" value="F:aminoacylase activity"/>
    <property type="evidence" value="ECO:0007669"/>
    <property type="project" value="TreeGrafter"/>
</dbReference>
<dbReference type="EMBL" id="JAODUO010001247">
    <property type="protein sequence ID" value="KAK2168061.1"/>
    <property type="molecule type" value="Genomic_DNA"/>
</dbReference>
<dbReference type="FunFam" id="1.10.150.900:FF:000001">
    <property type="entry name" value="Aminoacylase-1, putative"/>
    <property type="match status" value="1"/>
</dbReference>
<dbReference type="Proteomes" id="UP001209878">
    <property type="component" value="Unassembled WGS sequence"/>
</dbReference>
<keyword evidence="2" id="KW-1185">Reference proteome</keyword>
<organism evidence="1 2">
    <name type="scientific">Ridgeia piscesae</name>
    <name type="common">Tubeworm</name>
    <dbReference type="NCBI Taxonomy" id="27915"/>
    <lineage>
        <taxon>Eukaryota</taxon>
        <taxon>Metazoa</taxon>
        <taxon>Spiralia</taxon>
        <taxon>Lophotrochozoa</taxon>
        <taxon>Annelida</taxon>
        <taxon>Polychaeta</taxon>
        <taxon>Sedentaria</taxon>
        <taxon>Canalipalpata</taxon>
        <taxon>Sabellida</taxon>
        <taxon>Siboglinidae</taxon>
        <taxon>Ridgeia</taxon>
    </lineage>
</organism>
<comment type="caution">
    <text evidence="1">The sequence shown here is derived from an EMBL/GenBank/DDBJ whole genome shotgun (WGS) entry which is preliminary data.</text>
</comment>
<dbReference type="InterPro" id="IPR052083">
    <property type="entry name" value="Aminoacylase-1_M20A"/>
</dbReference>